<dbReference type="Proteomes" id="UP001157502">
    <property type="component" value="Chromosome 13"/>
</dbReference>
<sequence>MESSGAQQIQLILSCVRSRGERRFLDIGNRTARKCDWTTAMFIVIITDYTETHSFNSPINPTSATPVTTQLGFGSRPDRYQPKLLATERMSLSLNSGMLEENSEDQLQDFTEKLTWHTGADTNLVASKSHTTETPLVNDRWMSQTPTCNKSNQSQHPVYPDDIVSNQSQHPIYPDDIISNESQRPFLFLHPPLFVPLYSDWNSALATWGFAWEAHIYGLGSVFAALVLISVLCLLGLPLRCPPGSPYFTLLHLFLLAAGGTRAFSLLYDAYSHQDLLPALGSLLLSELPYPCLTSAFSLCFLLLSLRSRMHLPPPFSLSPTLPLSALPRPCFLFLFSLIHFGASLGSIALLRVFPDLPVLLLLPRGVFILLCLLLPCSFLLFYCLVRQDAKHIQRLSDGEEEGTGSPVLVGRPSRCPFADPEEWSRGAGAGVGGALCLFGCGGLQLYGMLHALGLGGLSDGVGFRPWAWWGYQLGCRFCEVGVCLSLSIFGTHPLFFCRSNSSPRVKSNPNPRPGSWARLHCASPSGGSSQPLPPLPSSQYPWSLGQDEKLVVCDVINKPQSETLPLYTLMESPSNGLDLKTIPQPCKNQNPRNHHLPDSPSSPRGPQAVVTSRATSQASLALDTDSTVDFRPPSSIDLSRSIDQALYSETLFPHSIFTPPRLLNASSGLSLNSPDCHPSQDASGLGHSSPECPLYRTTSCGDMEKSPTFSPQPGCTHLACNNIYPPAERWWRGSSSSSLGQEYLCGSSQDVFSTTGARGTRSHSHITRGQPSQSSLPKTLTHISHNRRYRTLSSASQDSCLEGRREGREDLSESRLLERDLAVQAEFVNVCRQIDALSMSSDTIDL</sequence>
<proteinExistence type="predicted"/>
<dbReference type="EMBL" id="CM055740">
    <property type="protein sequence ID" value="KAJ8003140.1"/>
    <property type="molecule type" value="Genomic_DNA"/>
</dbReference>
<reference evidence="1" key="1">
    <citation type="submission" date="2021-05" db="EMBL/GenBank/DDBJ databases">
        <authorList>
            <person name="Pan Q."/>
            <person name="Jouanno E."/>
            <person name="Zahm M."/>
            <person name="Klopp C."/>
            <person name="Cabau C."/>
            <person name="Louis A."/>
            <person name="Berthelot C."/>
            <person name="Parey E."/>
            <person name="Roest Crollius H."/>
            <person name="Montfort J."/>
            <person name="Robinson-Rechavi M."/>
            <person name="Bouchez O."/>
            <person name="Lampietro C."/>
            <person name="Lopez Roques C."/>
            <person name="Donnadieu C."/>
            <person name="Postlethwait J."/>
            <person name="Bobe J."/>
            <person name="Dillon D."/>
            <person name="Chandos A."/>
            <person name="von Hippel F."/>
            <person name="Guiguen Y."/>
        </authorList>
    </citation>
    <scope>NUCLEOTIDE SEQUENCE</scope>
    <source>
        <strain evidence="1">YG-Jan2019</strain>
    </source>
</reference>
<evidence type="ECO:0000313" key="1">
    <source>
        <dbReference type="EMBL" id="KAJ8003140.1"/>
    </source>
</evidence>
<keyword evidence="2" id="KW-1185">Reference proteome</keyword>
<name>A0ACC2GI39_DALPE</name>
<comment type="caution">
    <text evidence="1">The sequence shown here is derived from an EMBL/GenBank/DDBJ whole genome shotgun (WGS) entry which is preliminary data.</text>
</comment>
<organism evidence="1 2">
    <name type="scientific">Dallia pectoralis</name>
    <name type="common">Alaska blackfish</name>
    <dbReference type="NCBI Taxonomy" id="75939"/>
    <lineage>
        <taxon>Eukaryota</taxon>
        <taxon>Metazoa</taxon>
        <taxon>Chordata</taxon>
        <taxon>Craniata</taxon>
        <taxon>Vertebrata</taxon>
        <taxon>Euteleostomi</taxon>
        <taxon>Actinopterygii</taxon>
        <taxon>Neopterygii</taxon>
        <taxon>Teleostei</taxon>
        <taxon>Protacanthopterygii</taxon>
        <taxon>Esociformes</taxon>
        <taxon>Umbridae</taxon>
        <taxon>Dallia</taxon>
    </lineage>
</organism>
<accession>A0ACC2GI39</accession>
<evidence type="ECO:0000313" key="2">
    <source>
        <dbReference type="Proteomes" id="UP001157502"/>
    </source>
</evidence>
<protein>
    <submittedName>
        <fullName evidence="1">Uncharacterized protein</fullName>
    </submittedName>
</protein>
<gene>
    <name evidence="1" type="ORF">DPEC_G00166280</name>
</gene>